<feature type="region of interest" description="Disordered" evidence="1">
    <location>
        <begin position="82"/>
        <end position="103"/>
    </location>
</feature>
<accession>A0AAE0DH09</accession>
<comment type="caution">
    <text evidence="2">The sequence shown here is derived from an EMBL/GenBank/DDBJ whole genome shotgun (WGS) entry which is preliminary data.</text>
</comment>
<evidence type="ECO:0000256" key="1">
    <source>
        <dbReference type="SAM" id="MobiDB-lite"/>
    </source>
</evidence>
<dbReference type="EMBL" id="JASNWA010000010">
    <property type="protein sequence ID" value="KAK3168970.1"/>
    <property type="molecule type" value="Genomic_DNA"/>
</dbReference>
<keyword evidence="3" id="KW-1185">Reference proteome</keyword>
<evidence type="ECO:0000313" key="2">
    <source>
        <dbReference type="EMBL" id="KAK3168970.1"/>
    </source>
</evidence>
<dbReference type="AlphaFoldDB" id="A0AAE0DH09"/>
<name>A0AAE0DH09_9LECA</name>
<evidence type="ECO:0000313" key="3">
    <source>
        <dbReference type="Proteomes" id="UP001276659"/>
    </source>
</evidence>
<reference evidence="2" key="1">
    <citation type="submission" date="2022-11" db="EMBL/GenBank/DDBJ databases">
        <title>Chromosomal genome sequence assembly and mating type (MAT) locus characterization of the leprose asexual lichenized fungus Lepraria neglecta (Nyl.) Erichsen.</title>
        <authorList>
            <person name="Allen J.L."/>
            <person name="Pfeffer B."/>
        </authorList>
    </citation>
    <scope>NUCLEOTIDE SEQUENCE</scope>
    <source>
        <strain evidence="2">Allen 5258</strain>
    </source>
</reference>
<protein>
    <submittedName>
        <fullName evidence="2">Uncharacterized protein</fullName>
    </submittedName>
</protein>
<organism evidence="2 3">
    <name type="scientific">Lepraria neglecta</name>
    <dbReference type="NCBI Taxonomy" id="209136"/>
    <lineage>
        <taxon>Eukaryota</taxon>
        <taxon>Fungi</taxon>
        <taxon>Dikarya</taxon>
        <taxon>Ascomycota</taxon>
        <taxon>Pezizomycotina</taxon>
        <taxon>Lecanoromycetes</taxon>
        <taxon>OSLEUM clade</taxon>
        <taxon>Lecanoromycetidae</taxon>
        <taxon>Lecanorales</taxon>
        <taxon>Lecanorineae</taxon>
        <taxon>Stereocaulaceae</taxon>
        <taxon>Lepraria</taxon>
    </lineage>
</organism>
<dbReference type="Proteomes" id="UP001276659">
    <property type="component" value="Unassembled WGS sequence"/>
</dbReference>
<gene>
    <name evidence="2" type="ORF">OEA41_005418</name>
</gene>
<proteinExistence type="predicted"/>
<sequence>MKTITGDILDATIRVPDMIVTILYNHSPKTLKKFLDMDRNFRFQYHHCSKDELLLDFVIMRLGKPIETPNFLLNPLTMHSKKDPKVRRTTIQPSPLRPQPPTSMTSTAYLDTVPALPANAPLGCPHILDLSRLNTTNSHKGHQIAGLIPDLIATILYKHSSCTLTGFLDLSKNFRFHIMKPSRQADFVIVREGRTVTCGIHRLGKWKEQHVYRVGADASEQWTPVSCSWKDNWKERIAEYILWQGEKFISECLQWRKWLFEEDGVVDRVWTPGMVEGAVNAQVLMQWDIFRTMLEAKNSDNKALI</sequence>